<organism evidence="1 2">
    <name type="scientific">Leuconostoc phage phiMH1</name>
    <dbReference type="NCBI Taxonomy" id="912321"/>
    <lineage>
        <taxon>Viruses</taxon>
        <taxon>Duplodnaviria</taxon>
        <taxon>Heunggongvirae</taxon>
        <taxon>Uroviricota</taxon>
        <taxon>Caudoviricetes</taxon>
        <taxon>Seongbukvirus</taxon>
        <taxon>Seongbukvirus MH1</taxon>
    </lineage>
</organism>
<proteinExistence type="predicted"/>
<dbReference type="RefSeq" id="YP_010083066.1">
    <property type="nucleotide sequence ID" value="NC_055037.1"/>
</dbReference>
<name>E3W8D7_9CAUD</name>
<evidence type="ECO:0000313" key="1">
    <source>
        <dbReference type="EMBL" id="ADP69204.1"/>
    </source>
</evidence>
<reference evidence="1 2" key="1">
    <citation type="journal article" date="2010" name="Arch. Virol.">
        <title>Complete genome sequence of ?MH1, a Leuconostoc temperate phage.</title>
        <authorList>
            <person name="Jang S.H."/>
            <person name="Hwang M.H."/>
            <person name="Chang H.I."/>
        </authorList>
    </citation>
    <scope>NUCLEOTIDE SEQUENCE [LARGE SCALE GENOMIC DNA]</scope>
</reference>
<dbReference type="KEGG" id="vg:65072076"/>
<evidence type="ECO:0000313" key="2">
    <source>
        <dbReference type="Proteomes" id="UP000257750"/>
    </source>
</evidence>
<accession>E3W8D7</accession>
<sequence length="123" mass="13587">MRFRKCDEMKIVSLQSVGLGASYARGNGEKFNAPYEIYVGTTFLDAAGNSLDTTVTEIKNIPYFGVSGDSIPALGTYEVHTSDRHIRVLPADKYIAEWSDDTDRISPDDIGNDIHEFLHGGDK</sequence>
<protein>
    <submittedName>
        <fullName evidence="1">Uncharacterized protein</fullName>
    </submittedName>
</protein>
<dbReference type="GeneID" id="65072076"/>
<dbReference type="EMBL" id="HM596271">
    <property type="protein sequence ID" value="ADP69204.1"/>
    <property type="molecule type" value="Genomic_DNA"/>
</dbReference>
<keyword evidence="2" id="KW-1185">Reference proteome</keyword>
<dbReference type="Proteomes" id="UP000257750">
    <property type="component" value="Segment"/>
</dbReference>